<dbReference type="Pfam" id="PF13673">
    <property type="entry name" value="Acetyltransf_10"/>
    <property type="match status" value="1"/>
</dbReference>
<dbReference type="PROSITE" id="PS51186">
    <property type="entry name" value="GNAT"/>
    <property type="match status" value="1"/>
</dbReference>
<evidence type="ECO:0000256" key="2">
    <source>
        <dbReference type="ARBA" id="ARBA00023315"/>
    </source>
</evidence>
<keyword evidence="2" id="KW-0012">Acyltransferase</keyword>
<sequence length="150" mass="17345">MFQKLDLSNDEIAQEVYRIQKSAYLIEAELLGTDEIPPLQESYESLQAVDELFIGSYHDSKLVGILSYKIEGSTLDIYRLFVDPRVFRQGIGRQLLDYVNQRHSECKKMIVSTGHKNLPAIQFYTKHGFEKESEVILSENLTIINFIKKI</sequence>
<evidence type="ECO:0000313" key="4">
    <source>
        <dbReference type="EMBL" id="GGI66026.1"/>
    </source>
</evidence>
<dbReference type="GO" id="GO:0016747">
    <property type="term" value="F:acyltransferase activity, transferring groups other than amino-acyl groups"/>
    <property type="evidence" value="ECO:0007669"/>
    <property type="project" value="InterPro"/>
</dbReference>
<accession>A0A917JI12</accession>
<keyword evidence="5" id="KW-1185">Reference proteome</keyword>
<dbReference type="Gene3D" id="3.40.630.30">
    <property type="match status" value="1"/>
</dbReference>
<reference evidence="4" key="1">
    <citation type="journal article" date="2014" name="Int. J. Syst. Evol. Microbiol.">
        <title>Complete genome sequence of Corynebacterium casei LMG S-19264T (=DSM 44701T), isolated from a smear-ripened cheese.</title>
        <authorList>
            <consortium name="US DOE Joint Genome Institute (JGI-PGF)"/>
            <person name="Walter F."/>
            <person name="Albersmeier A."/>
            <person name="Kalinowski J."/>
            <person name="Ruckert C."/>
        </authorList>
    </citation>
    <scope>NUCLEOTIDE SEQUENCE</scope>
    <source>
        <strain evidence="4">CCM 8433</strain>
    </source>
</reference>
<feature type="domain" description="N-acetyltransferase" evidence="3">
    <location>
        <begin position="10"/>
        <end position="150"/>
    </location>
</feature>
<reference evidence="4" key="2">
    <citation type="submission" date="2020-09" db="EMBL/GenBank/DDBJ databases">
        <authorList>
            <person name="Sun Q."/>
            <person name="Sedlacek I."/>
        </authorList>
    </citation>
    <scope>NUCLEOTIDE SEQUENCE</scope>
    <source>
        <strain evidence="4">CCM 8433</strain>
    </source>
</reference>
<protein>
    <recommendedName>
        <fullName evidence="3">N-acetyltransferase domain-containing protein</fullName>
    </recommendedName>
</protein>
<dbReference type="RefSeq" id="WP_188367859.1">
    <property type="nucleotide sequence ID" value="NZ_BMDT01000007.1"/>
</dbReference>
<dbReference type="Proteomes" id="UP000622610">
    <property type="component" value="Unassembled WGS sequence"/>
</dbReference>
<dbReference type="CDD" id="cd04301">
    <property type="entry name" value="NAT_SF"/>
    <property type="match status" value="1"/>
</dbReference>
<proteinExistence type="predicted"/>
<organism evidence="4 5">
    <name type="scientific">Enterococcus alcedinis</name>
    <dbReference type="NCBI Taxonomy" id="1274384"/>
    <lineage>
        <taxon>Bacteria</taxon>
        <taxon>Bacillati</taxon>
        <taxon>Bacillota</taxon>
        <taxon>Bacilli</taxon>
        <taxon>Lactobacillales</taxon>
        <taxon>Enterococcaceae</taxon>
        <taxon>Enterococcus</taxon>
    </lineage>
</organism>
<dbReference type="InterPro" id="IPR016181">
    <property type="entry name" value="Acyl_CoA_acyltransferase"/>
</dbReference>
<gene>
    <name evidence="4" type="ORF">GCM10011482_16800</name>
</gene>
<name>A0A917JI12_9ENTE</name>
<dbReference type="EMBL" id="BMDT01000007">
    <property type="protein sequence ID" value="GGI66026.1"/>
    <property type="molecule type" value="Genomic_DNA"/>
</dbReference>
<comment type="caution">
    <text evidence="4">The sequence shown here is derived from an EMBL/GenBank/DDBJ whole genome shotgun (WGS) entry which is preliminary data.</text>
</comment>
<dbReference type="PANTHER" id="PTHR43800">
    <property type="entry name" value="PEPTIDYL-LYSINE N-ACETYLTRANSFERASE YJAB"/>
    <property type="match status" value="1"/>
</dbReference>
<evidence type="ECO:0000313" key="5">
    <source>
        <dbReference type="Proteomes" id="UP000622610"/>
    </source>
</evidence>
<dbReference type="AlphaFoldDB" id="A0A917JI12"/>
<dbReference type="PANTHER" id="PTHR43800:SF1">
    <property type="entry name" value="PEPTIDYL-LYSINE N-ACETYLTRANSFERASE YJAB"/>
    <property type="match status" value="1"/>
</dbReference>
<evidence type="ECO:0000259" key="3">
    <source>
        <dbReference type="PROSITE" id="PS51186"/>
    </source>
</evidence>
<dbReference type="SUPFAM" id="SSF55729">
    <property type="entry name" value="Acyl-CoA N-acyltransferases (Nat)"/>
    <property type="match status" value="1"/>
</dbReference>
<dbReference type="InterPro" id="IPR000182">
    <property type="entry name" value="GNAT_dom"/>
</dbReference>
<keyword evidence="1" id="KW-0808">Transferase</keyword>
<evidence type="ECO:0000256" key="1">
    <source>
        <dbReference type="ARBA" id="ARBA00022679"/>
    </source>
</evidence>